<dbReference type="GO" id="GO:0016817">
    <property type="term" value="F:hydrolase activity, acting on acid anhydrides"/>
    <property type="evidence" value="ECO:0007669"/>
    <property type="project" value="InterPro"/>
</dbReference>
<feature type="region of interest" description="Disordered" evidence="4">
    <location>
        <begin position="254"/>
        <end position="314"/>
    </location>
</feature>
<reference evidence="6" key="1">
    <citation type="journal article" date="2020" name="Nature">
        <title>Giant virus diversity and host interactions through global metagenomics.</title>
        <authorList>
            <person name="Schulz F."/>
            <person name="Roux S."/>
            <person name="Paez-Espino D."/>
            <person name="Jungbluth S."/>
            <person name="Walsh D.A."/>
            <person name="Denef V.J."/>
            <person name="McMahon K.D."/>
            <person name="Konstantinidis K.T."/>
            <person name="Eloe-Fadrosh E.A."/>
            <person name="Kyrpides N.C."/>
            <person name="Woyke T."/>
        </authorList>
    </citation>
    <scope>NUCLEOTIDE SEQUENCE</scope>
    <source>
        <strain evidence="6">GVMAG-M-3300009180-45</strain>
    </source>
</reference>
<organism evidence="6">
    <name type="scientific">viral metagenome</name>
    <dbReference type="NCBI Taxonomy" id="1070528"/>
    <lineage>
        <taxon>unclassified sequences</taxon>
        <taxon>metagenomes</taxon>
        <taxon>organismal metagenomes</taxon>
    </lineage>
</organism>
<feature type="compositionally biased region" description="Polar residues" evidence="4">
    <location>
        <begin position="255"/>
        <end position="264"/>
    </location>
</feature>
<evidence type="ECO:0000256" key="1">
    <source>
        <dbReference type="ARBA" id="ARBA00022741"/>
    </source>
</evidence>
<dbReference type="Gene3D" id="3.40.50.300">
    <property type="entry name" value="P-loop containing nucleotide triphosphate hydrolases"/>
    <property type="match status" value="1"/>
</dbReference>
<dbReference type="GO" id="GO:0005524">
    <property type="term" value="F:ATP binding"/>
    <property type="evidence" value="ECO:0007669"/>
    <property type="project" value="UniProtKB-KW"/>
</dbReference>
<dbReference type="InterPro" id="IPR014015">
    <property type="entry name" value="Helicase_SF3_DNA-vir"/>
</dbReference>
<sequence>MLKSELYDFLNGTGKETDNDKKRLGRKAEGDSATHTGMTGGAWRVDEDEVDEFYRLYCKYINHGHGALHMTEKSTRIGAMRVDLDFRYIGRFDTHLHTQEQVINFVKAYMEEVKKFLVLPDGVEVFVSEKPEPTLYPAGSEKNKTESDYSKSGLHLVIPALKTNHFVEEEIRRTLVKRMDEFFPGIPLADKWDKVYDEGMLAHTKPWTLPGSKKKEGTPYQIKYILDWDPASGEISVDNDVPVQITPDLLRKMSIRSSPSTETPMTEDATGRYKKKTEQEEVRASMGAQRGRGATRGEDGKRGSRASTPERNTYRMPLSEDMVTYYRKHVMNLAAFRYTSYEDWINTGICLKNIHPDSLEAVFYDFSAQYENYDPRLAQSKWDSFSFRTNGPVLSERSLRGWSRMDNPGEYDKIEMDNVEELVEEATKTMTEHDMARVVFAMFRDEFKCSDYGQNEWYRFVGHVWKLTKRGVGLLAKLSSDVWKKFVEKENKMQQLMMVTDPCNCGGKKKGEEPAEPCEMCKIEKRKAKYMEAQKKLKTTAFKKNVMEEARLLFLDEELSVKLDTNKNLIAFNNGIFDTLNMEFRDGKADDYLSFSTGLDYHTTKHYTDYACWAELWKFLSSILPDPEVLNYFMAHLATCMVGGNPAQKFHILTGSGSNGKSMLVILMATCMGTYACKAPITLITQDRGKAGTANPELVRMRGKRFVTMQEPEEGANIKTGLMKELSSCEKITARDLFAGAKEMIDIEIQAKYHVSCNNKPKVDTQDGGTWRRLLVIDFPNKFVPNPTAPNELPDDKTIQMKVESVEWAECMMNYLVTIFKEGHGFRKLPVPEKVTLSTSEYKSETDVIGRFMAEFIHLPRMEESTNTTITQLNRDFQKWKQDNNINQGSTVELRKRVEAVHGKYTPSGWSTFHYGPS</sequence>
<dbReference type="InterPro" id="IPR006500">
    <property type="entry name" value="Helicase_put_C_phage/plasmid"/>
</dbReference>
<protein>
    <recommendedName>
        <fullName evidence="5">SF3 helicase domain-containing protein</fullName>
    </recommendedName>
</protein>
<evidence type="ECO:0000256" key="4">
    <source>
        <dbReference type="SAM" id="MobiDB-lite"/>
    </source>
</evidence>
<dbReference type="NCBIfam" id="TIGR01613">
    <property type="entry name" value="primase_Cterm"/>
    <property type="match status" value="1"/>
</dbReference>
<keyword evidence="1" id="KW-0547">Nucleotide-binding</keyword>
<keyword evidence="2" id="KW-0378">Hydrolase</keyword>
<dbReference type="AlphaFoldDB" id="A0A6C0F1S5"/>
<dbReference type="PROSITE" id="PS51206">
    <property type="entry name" value="SF3_HELICASE_1"/>
    <property type="match status" value="1"/>
</dbReference>
<evidence type="ECO:0000313" key="6">
    <source>
        <dbReference type="EMBL" id="QHT35476.1"/>
    </source>
</evidence>
<evidence type="ECO:0000256" key="2">
    <source>
        <dbReference type="ARBA" id="ARBA00022801"/>
    </source>
</evidence>
<proteinExistence type="predicted"/>
<evidence type="ECO:0000259" key="5">
    <source>
        <dbReference type="PROSITE" id="PS51206"/>
    </source>
</evidence>
<dbReference type="InterPro" id="IPR027417">
    <property type="entry name" value="P-loop_NTPase"/>
</dbReference>
<dbReference type="Pfam" id="PF08706">
    <property type="entry name" value="D5_N"/>
    <property type="match status" value="1"/>
</dbReference>
<dbReference type="PANTHER" id="PTHR35372">
    <property type="entry name" value="ATP BINDING PROTEIN-RELATED"/>
    <property type="match status" value="1"/>
</dbReference>
<feature type="compositionally biased region" description="Basic and acidic residues" evidence="4">
    <location>
        <begin position="18"/>
        <end position="32"/>
    </location>
</feature>
<dbReference type="InterPro" id="IPR056443">
    <property type="entry name" value="AEP_C962R"/>
</dbReference>
<dbReference type="PANTHER" id="PTHR35372:SF2">
    <property type="entry name" value="SF3 HELICASE DOMAIN-CONTAINING PROTEIN"/>
    <property type="match status" value="1"/>
</dbReference>
<name>A0A6C0F1S5_9ZZZZ</name>
<accession>A0A6C0F1S5</accession>
<dbReference type="EMBL" id="MN739021">
    <property type="protein sequence ID" value="QHT35476.1"/>
    <property type="molecule type" value="Genomic_DNA"/>
</dbReference>
<dbReference type="Pfam" id="PF23162">
    <property type="entry name" value="AEP_C962R"/>
    <property type="match status" value="1"/>
</dbReference>
<keyword evidence="3" id="KW-0067">ATP-binding</keyword>
<dbReference type="InterPro" id="IPR014818">
    <property type="entry name" value="Phage/plasmid_primase_P4_C"/>
</dbReference>
<dbReference type="SUPFAM" id="SSF52540">
    <property type="entry name" value="P-loop containing nucleoside triphosphate hydrolases"/>
    <property type="match status" value="1"/>
</dbReference>
<evidence type="ECO:0000256" key="3">
    <source>
        <dbReference type="ARBA" id="ARBA00022840"/>
    </source>
</evidence>
<dbReference type="InterPro" id="IPR014819">
    <property type="entry name" value="PriCT_2"/>
</dbReference>
<feature type="region of interest" description="Disordered" evidence="4">
    <location>
        <begin position="18"/>
        <end position="40"/>
    </location>
</feature>
<dbReference type="Pfam" id="PF08707">
    <property type="entry name" value="PriCT_2"/>
    <property type="match status" value="1"/>
</dbReference>
<feature type="domain" description="SF3 helicase" evidence="5">
    <location>
        <begin position="615"/>
        <end position="792"/>
    </location>
</feature>
<dbReference type="InterPro" id="IPR051620">
    <property type="entry name" value="ORF904-like_C"/>
</dbReference>